<dbReference type="InterPro" id="IPR002509">
    <property type="entry name" value="NODB_dom"/>
</dbReference>
<dbReference type="GO" id="GO:0046872">
    <property type="term" value="F:metal ion binding"/>
    <property type="evidence" value="ECO:0007669"/>
    <property type="project" value="UniProtKB-KW"/>
</dbReference>
<dbReference type="AlphaFoldDB" id="A0A7K1KWE9"/>
<keyword evidence="1" id="KW-0479">Metal-binding</keyword>
<dbReference type="CDD" id="cd10917">
    <property type="entry name" value="CE4_NodB_like_6s_7s"/>
    <property type="match status" value="1"/>
</dbReference>
<feature type="region of interest" description="Disordered" evidence="3">
    <location>
        <begin position="319"/>
        <end position="339"/>
    </location>
</feature>
<evidence type="ECO:0000259" key="4">
    <source>
        <dbReference type="PROSITE" id="PS51677"/>
    </source>
</evidence>
<evidence type="ECO:0000256" key="3">
    <source>
        <dbReference type="SAM" id="MobiDB-lite"/>
    </source>
</evidence>
<evidence type="ECO:0000313" key="6">
    <source>
        <dbReference type="Proteomes" id="UP000432015"/>
    </source>
</evidence>
<dbReference type="PANTHER" id="PTHR10587:SF133">
    <property type="entry name" value="CHITIN DEACETYLASE 1-RELATED"/>
    <property type="match status" value="1"/>
</dbReference>
<dbReference type="Gene3D" id="3.20.20.370">
    <property type="entry name" value="Glycoside hydrolase/deacetylase"/>
    <property type="match status" value="1"/>
</dbReference>
<keyword evidence="6" id="KW-1185">Reference proteome</keyword>
<dbReference type="EMBL" id="WOFH01000002">
    <property type="protein sequence ID" value="MUN36521.1"/>
    <property type="molecule type" value="Genomic_DNA"/>
</dbReference>
<dbReference type="Proteomes" id="UP000432015">
    <property type="component" value="Unassembled WGS sequence"/>
</dbReference>
<evidence type="ECO:0000256" key="2">
    <source>
        <dbReference type="ARBA" id="ARBA00022801"/>
    </source>
</evidence>
<dbReference type="PROSITE" id="PS51677">
    <property type="entry name" value="NODB"/>
    <property type="match status" value="1"/>
</dbReference>
<gene>
    <name evidence="5" type="ORF">GNZ18_07895</name>
</gene>
<dbReference type="GO" id="GO:0016810">
    <property type="term" value="F:hydrolase activity, acting on carbon-nitrogen (but not peptide) bonds"/>
    <property type="evidence" value="ECO:0007669"/>
    <property type="project" value="InterPro"/>
</dbReference>
<feature type="domain" description="NodB homology" evidence="4">
    <location>
        <begin position="349"/>
        <end position="525"/>
    </location>
</feature>
<reference evidence="5 6" key="1">
    <citation type="submission" date="2019-11" db="EMBL/GenBank/DDBJ databases">
        <authorList>
            <person name="Cao P."/>
        </authorList>
    </citation>
    <scope>NUCLEOTIDE SEQUENCE [LARGE SCALE GENOMIC DNA]</scope>
    <source>
        <strain evidence="5 6">NEAU-AAG5</strain>
    </source>
</reference>
<feature type="region of interest" description="Disordered" evidence="3">
    <location>
        <begin position="1"/>
        <end position="40"/>
    </location>
</feature>
<dbReference type="InterPro" id="IPR011330">
    <property type="entry name" value="Glyco_hydro/deAcase_b/a-brl"/>
</dbReference>
<evidence type="ECO:0000256" key="1">
    <source>
        <dbReference type="ARBA" id="ARBA00022723"/>
    </source>
</evidence>
<comment type="caution">
    <text evidence="5">The sequence shown here is derived from an EMBL/GenBank/DDBJ whole genome shotgun (WGS) entry which is preliminary data.</text>
</comment>
<accession>A0A7K1KWE9</accession>
<dbReference type="Pfam" id="PF01522">
    <property type="entry name" value="Polysacc_deac_1"/>
    <property type="match status" value="1"/>
</dbReference>
<dbReference type="GO" id="GO:0005975">
    <property type="term" value="P:carbohydrate metabolic process"/>
    <property type="evidence" value="ECO:0007669"/>
    <property type="project" value="InterPro"/>
</dbReference>
<dbReference type="GO" id="GO:0016020">
    <property type="term" value="C:membrane"/>
    <property type="evidence" value="ECO:0007669"/>
    <property type="project" value="TreeGrafter"/>
</dbReference>
<proteinExistence type="predicted"/>
<name>A0A7K1KWE9_9ACTN</name>
<dbReference type="SUPFAM" id="SSF88713">
    <property type="entry name" value="Glycoside hydrolase/deacetylase"/>
    <property type="match status" value="1"/>
</dbReference>
<sequence length="545" mass="57541">MAEDEASRPDPGPVPVGSGKGQRLLKSGPAHGKTPSPAPKTEIRAAQRGILCEPGGSTQDRTHAARWGEPVIDPWTRARAAAVAVLLCVPLVEGCSGDADRPSRAATDDTTVRAVDPGAVPGVTAVTRVEQGAARRVYAAYPRVPDAEPLTDRLAAVVEEQIRPFTAHTADAEPLPGGGLPELNVQWSLTAASRQIVGVRLVTWQFLGTSGGESRRTLWYDGVTRTAHPSADLIAGRVGLTALARHVRDRLGSRANPAQVRPEPQTFPSLGFNDEGDLVVEFSDYTVAPGSAGRVAVALGREVTEPLLSAFGRRARDAALAPPVGRPPPTRELAAARPPPARVDCASAKCVALTFDDGPGPRTRDVLAALEARRARATFFVVGDNAAADPGLVRAAAEAGHEFGNQTQSHRDLTRLPTMQINSDVQRTQDVLRRAIGRCVTLMRPPYGATSSTVAGVAKSLGLVQVLWSLDPGDLRERGAGRIADRVVERARPGAVVVLHENHRPTAEAVPAILKRLAAKGYTFVTVSELMAGHTVQPGGQFSGM</sequence>
<protein>
    <submittedName>
        <fullName evidence="5">Polysaccharide deacetylase family protein</fullName>
    </submittedName>
</protein>
<dbReference type="PANTHER" id="PTHR10587">
    <property type="entry name" value="GLYCOSYL TRANSFERASE-RELATED"/>
    <property type="match status" value="1"/>
</dbReference>
<keyword evidence="2" id="KW-0378">Hydrolase</keyword>
<organism evidence="5 6">
    <name type="scientific">Actinomadura litoris</name>
    <dbReference type="NCBI Taxonomy" id="2678616"/>
    <lineage>
        <taxon>Bacteria</taxon>
        <taxon>Bacillati</taxon>
        <taxon>Actinomycetota</taxon>
        <taxon>Actinomycetes</taxon>
        <taxon>Streptosporangiales</taxon>
        <taxon>Thermomonosporaceae</taxon>
        <taxon>Actinomadura</taxon>
    </lineage>
</organism>
<evidence type="ECO:0000313" key="5">
    <source>
        <dbReference type="EMBL" id="MUN36521.1"/>
    </source>
</evidence>
<dbReference type="InterPro" id="IPR050248">
    <property type="entry name" value="Polysacc_deacetylase_ArnD"/>
</dbReference>